<dbReference type="Gene3D" id="3.30.1460.10">
    <property type="match status" value="1"/>
</dbReference>
<dbReference type="EMBL" id="AMZN01000056">
    <property type="protein sequence ID" value="ELR70107.1"/>
    <property type="molecule type" value="Genomic_DNA"/>
</dbReference>
<dbReference type="RefSeq" id="WP_009581522.1">
    <property type="nucleotide sequence ID" value="NZ_AMZN01000056.1"/>
</dbReference>
<gene>
    <name evidence="1" type="ORF">C900_04104</name>
</gene>
<accession>L8JRW2</accession>
<sequence>MDLNAFMQNYAEEIGGQYSEYDSRTSIIIVPLPDERFQTVLGKLKNSARYNNRLGIEFVSKVCEYSQDMDLKLLLEENGNLNHAKFAIAEGFIHVEASSFVETATEDILKEIIQEVANVADEYEFKMTGEDIH</sequence>
<comment type="caution">
    <text evidence="1">The sequence shown here is derived from an EMBL/GenBank/DDBJ whole genome shotgun (WGS) entry which is preliminary data.</text>
</comment>
<reference evidence="1 2" key="1">
    <citation type="submission" date="2012-12" db="EMBL/GenBank/DDBJ databases">
        <title>Genome assembly of Fulvivirga imtechensis AK7.</title>
        <authorList>
            <person name="Nupur N."/>
            <person name="Khatri I."/>
            <person name="Kumar R."/>
            <person name="Subramanian S."/>
            <person name="Pinnaka A."/>
        </authorList>
    </citation>
    <scope>NUCLEOTIDE SEQUENCE [LARGE SCALE GENOMIC DNA]</scope>
    <source>
        <strain evidence="1 2">AK7</strain>
    </source>
</reference>
<proteinExistence type="predicted"/>
<dbReference type="SUPFAM" id="SSF69635">
    <property type="entry name" value="Type III secretory system chaperone-like"/>
    <property type="match status" value="1"/>
</dbReference>
<dbReference type="eggNOG" id="ENOG50331F4">
    <property type="taxonomic scope" value="Bacteria"/>
</dbReference>
<dbReference type="AlphaFoldDB" id="L8JRW2"/>
<organism evidence="1 2">
    <name type="scientific">Fulvivirga imtechensis AK7</name>
    <dbReference type="NCBI Taxonomy" id="1237149"/>
    <lineage>
        <taxon>Bacteria</taxon>
        <taxon>Pseudomonadati</taxon>
        <taxon>Bacteroidota</taxon>
        <taxon>Cytophagia</taxon>
        <taxon>Cytophagales</taxon>
        <taxon>Fulvivirgaceae</taxon>
        <taxon>Fulvivirga</taxon>
    </lineage>
</organism>
<dbReference type="OrthoDB" id="982113at2"/>
<dbReference type="STRING" id="1237149.C900_04104"/>
<evidence type="ECO:0000313" key="1">
    <source>
        <dbReference type="EMBL" id="ELR70107.1"/>
    </source>
</evidence>
<evidence type="ECO:0000313" key="2">
    <source>
        <dbReference type="Proteomes" id="UP000011135"/>
    </source>
</evidence>
<protein>
    <submittedName>
        <fullName evidence="1">Uncharacterized protein</fullName>
    </submittedName>
</protein>
<name>L8JRW2_9BACT</name>
<dbReference type="Proteomes" id="UP000011135">
    <property type="component" value="Unassembled WGS sequence"/>
</dbReference>
<keyword evidence="2" id="KW-1185">Reference proteome</keyword>